<feature type="transmembrane region" description="Helical" evidence="15">
    <location>
        <begin position="308"/>
        <end position="326"/>
    </location>
</feature>
<evidence type="ECO:0000259" key="16">
    <source>
        <dbReference type="PROSITE" id="PS50893"/>
    </source>
</evidence>
<evidence type="ECO:0000256" key="14">
    <source>
        <dbReference type="ARBA" id="ARBA00043264"/>
    </source>
</evidence>
<keyword evidence="8" id="KW-0788">Thiol protease</keyword>
<keyword evidence="4" id="KW-0645">Protease</keyword>
<keyword evidence="5 15" id="KW-0812">Transmembrane</keyword>
<evidence type="ECO:0000313" key="20">
    <source>
        <dbReference type="Proteomes" id="UP001556617"/>
    </source>
</evidence>
<keyword evidence="13 15" id="KW-0472">Membrane</keyword>
<evidence type="ECO:0000313" key="19">
    <source>
        <dbReference type="EMBL" id="MEX0379808.1"/>
    </source>
</evidence>
<evidence type="ECO:0000256" key="8">
    <source>
        <dbReference type="ARBA" id="ARBA00022807"/>
    </source>
</evidence>
<dbReference type="InterPro" id="IPR027417">
    <property type="entry name" value="P-loop_NTPase"/>
</dbReference>
<keyword evidence="2" id="KW-0813">Transport</keyword>
<dbReference type="Gene3D" id="1.20.1560.10">
    <property type="entry name" value="ABC transporter type 1, transmembrane domain"/>
    <property type="match status" value="1"/>
</dbReference>
<dbReference type="Proteomes" id="UP001556617">
    <property type="component" value="Unassembled WGS sequence"/>
</dbReference>
<sequence length="717" mass="79256">MFIKKLSYIPQVDERDCGVAALAMIAAHYKTRLSLAHLREIAKTDMEGTTALGIVRAAQALDFDTTPVRADLSIFDQKDLPYPFIAHVQKDGKYPHYYVVYGVRGNNLLIADPDITVGKTKMSKDYFAKEWTGVAIFIAPNPTYKPTKDQKRSLSAFIPIIGKQRGLVTNIVIAALMVTLVSILGSYYLQGIIDTYIPDNMKNTLGIVSVGLIAAYAIQQMLSYARDYLLIIMGQRLSIDIILSYIKHIFELPMSFFATRRTGEIISRFTDANAIIEALASTILSLFLDVGILMIVGTVLVIQNTTLFLVSLIAVPAYALVVWLFMKPFAKMNNDQMQAGSMLSASIIEDINGVETIKALNSEQTAYKKVDHEFVTYLDKSFIYAKTEAIQNALKSLLHLILNVVVLWIGAQLVMSNKISMGQLITYNALLGFFTDPLQNIINLQTKLQQAAVANNRLNEVYLVDSEYQEHTALSEEIADSSDISMTQVTYKYGFGAPAIDEVSLRIRAGEKVALVGVSGSGKSTLVKLLVNFFHPESGTIMLGNSRLENIDKHELRAYINYLPQEPYIFTGSIIDNLVLGAKQGTTQADIIRATELAEIITDIENMSQGFNTELAESGNISGGQKQRIALARALLVDSPVLILDESTSNLDVLTEKKIIHNLMSLTDKTIIFVAHRLTISKSVQRIIAMQSGKIIEDGSHDELLAQAGFYASLFND</sequence>
<dbReference type="NCBIfam" id="TIGR01193">
    <property type="entry name" value="bacteriocin_ABC"/>
    <property type="match status" value="1"/>
</dbReference>
<dbReference type="SMART" id="SM00382">
    <property type="entry name" value="AAA"/>
    <property type="match status" value="1"/>
</dbReference>
<organism evidence="19 20">
    <name type="scientific">Leuconostoc aquikimchii</name>
    <dbReference type="NCBI Taxonomy" id="3236804"/>
    <lineage>
        <taxon>Bacteria</taxon>
        <taxon>Bacillati</taxon>
        <taxon>Bacillota</taxon>
        <taxon>Bacilli</taxon>
        <taxon>Lactobacillales</taxon>
        <taxon>Lactobacillaceae</taxon>
        <taxon>Leuconostoc</taxon>
    </lineage>
</organism>
<dbReference type="Pfam" id="PF00664">
    <property type="entry name" value="ABC_membrane"/>
    <property type="match status" value="1"/>
</dbReference>
<dbReference type="Gene3D" id="3.40.50.300">
    <property type="entry name" value="P-loop containing nucleotide triphosphate hydrolases"/>
    <property type="match status" value="1"/>
</dbReference>
<keyword evidence="6" id="KW-0547">Nucleotide-binding</keyword>
<dbReference type="Pfam" id="PF00005">
    <property type="entry name" value="ABC_tran"/>
    <property type="match status" value="1"/>
</dbReference>
<dbReference type="PANTHER" id="PTHR24221:SF654">
    <property type="entry name" value="ATP-BINDING CASSETTE SUB-FAMILY B MEMBER 6"/>
    <property type="match status" value="1"/>
</dbReference>
<keyword evidence="7" id="KW-0378">Hydrolase</keyword>
<keyword evidence="11" id="KW-1278">Translocase</keyword>
<dbReference type="EMBL" id="JBFPER010000001">
    <property type="protein sequence ID" value="MEX0379808.1"/>
    <property type="molecule type" value="Genomic_DNA"/>
</dbReference>
<keyword evidence="10" id="KW-0653">Protein transport</keyword>
<evidence type="ECO:0000256" key="12">
    <source>
        <dbReference type="ARBA" id="ARBA00022989"/>
    </source>
</evidence>
<dbReference type="InterPro" id="IPR039421">
    <property type="entry name" value="Type_1_exporter"/>
</dbReference>
<dbReference type="PROSITE" id="PS50990">
    <property type="entry name" value="PEPTIDASE_C39"/>
    <property type="match status" value="1"/>
</dbReference>
<evidence type="ECO:0000256" key="2">
    <source>
        <dbReference type="ARBA" id="ARBA00022448"/>
    </source>
</evidence>
<evidence type="ECO:0000256" key="3">
    <source>
        <dbReference type="ARBA" id="ARBA00022475"/>
    </source>
</evidence>
<dbReference type="SUPFAM" id="SSF52540">
    <property type="entry name" value="P-loop containing nucleoside triphosphate hydrolases"/>
    <property type="match status" value="1"/>
</dbReference>
<dbReference type="InterPro" id="IPR003439">
    <property type="entry name" value="ABC_transporter-like_ATP-bd"/>
</dbReference>
<dbReference type="Pfam" id="PF03412">
    <property type="entry name" value="Peptidase_C39"/>
    <property type="match status" value="1"/>
</dbReference>
<dbReference type="InterPro" id="IPR005074">
    <property type="entry name" value="Peptidase_C39"/>
</dbReference>
<feature type="transmembrane region" description="Helical" evidence="15">
    <location>
        <begin position="396"/>
        <end position="415"/>
    </location>
</feature>
<evidence type="ECO:0000256" key="15">
    <source>
        <dbReference type="SAM" id="Phobius"/>
    </source>
</evidence>
<feature type="transmembrane region" description="Helical" evidence="15">
    <location>
        <begin position="167"/>
        <end position="189"/>
    </location>
</feature>
<keyword evidence="9" id="KW-0067">ATP-binding</keyword>
<dbReference type="InterPro" id="IPR036640">
    <property type="entry name" value="ABC1_TM_sf"/>
</dbReference>
<feature type="domain" description="ABC transporter" evidence="16">
    <location>
        <begin position="484"/>
        <end position="717"/>
    </location>
</feature>
<reference evidence="19 20" key="1">
    <citation type="submission" date="2024-07" db="EMBL/GenBank/DDBJ databases">
        <authorList>
            <person name="Yun M."/>
        </authorList>
    </citation>
    <scope>NUCLEOTIDE SEQUENCE [LARGE SCALE GENOMIC DNA]</scope>
    <source>
        <strain evidence="19 20">MS01</strain>
    </source>
</reference>
<accession>A0ABV3S093</accession>
<dbReference type="PROSITE" id="PS50893">
    <property type="entry name" value="ABC_TRANSPORTER_2"/>
    <property type="match status" value="1"/>
</dbReference>
<dbReference type="InterPro" id="IPR005897">
    <property type="entry name" value="Pept_C39_ABC_bacteriocin"/>
</dbReference>
<dbReference type="Gene3D" id="3.90.70.10">
    <property type="entry name" value="Cysteine proteinases"/>
    <property type="match status" value="1"/>
</dbReference>
<feature type="domain" description="Peptidase C39" evidence="18">
    <location>
        <begin position="11"/>
        <end position="138"/>
    </location>
</feature>
<evidence type="ECO:0000256" key="4">
    <source>
        <dbReference type="ARBA" id="ARBA00022670"/>
    </source>
</evidence>
<evidence type="ECO:0000256" key="6">
    <source>
        <dbReference type="ARBA" id="ARBA00022741"/>
    </source>
</evidence>
<evidence type="ECO:0000256" key="10">
    <source>
        <dbReference type="ARBA" id="ARBA00022927"/>
    </source>
</evidence>
<dbReference type="PANTHER" id="PTHR24221">
    <property type="entry name" value="ATP-BINDING CASSETTE SUB-FAMILY B"/>
    <property type="match status" value="1"/>
</dbReference>
<feature type="domain" description="ABC transmembrane type-1" evidence="17">
    <location>
        <begin position="171"/>
        <end position="450"/>
    </location>
</feature>
<dbReference type="SUPFAM" id="SSF90123">
    <property type="entry name" value="ABC transporter transmembrane region"/>
    <property type="match status" value="1"/>
</dbReference>
<gene>
    <name evidence="19" type="ORF">AB3K24_00325</name>
</gene>
<evidence type="ECO:0000256" key="1">
    <source>
        <dbReference type="ARBA" id="ARBA00004651"/>
    </source>
</evidence>
<evidence type="ECO:0000256" key="9">
    <source>
        <dbReference type="ARBA" id="ARBA00022840"/>
    </source>
</evidence>
<dbReference type="InterPro" id="IPR017871">
    <property type="entry name" value="ABC_transporter-like_CS"/>
</dbReference>
<name>A0ABV3S093_9LACO</name>
<keyword evidence="14" id="KW-0080">Bacteriocin transport</keyword>
<evidence type="ECO:0000259" key="18">
    <source>
        <dbReference type="PROSITE" id="PS50990"/>
    </source>
</evidence>
<dbReference type="PROSITE" id="PS50929">
    <property type="entry name" value="ABC_TM1F"/>
    <property type="match status" value="1"/>
</dbReference>
<dbReference type="PROSITE" id="PS00211">
    <property type="entry name" value="ABC_TRANSPORTER_1"/>
    <property type="match status" value="1"/>
</dbReference>
<dbReference type="InterPro" id="IPR011527">
    <property type="entry name" value="ABC1_TM_dom"/>
</dbReference>
<keyword evidence="3" id="KW-1003">Cell membrane</keyword>
<evidence type="ECO:0000256" key="7">
    <source>
        <dbReference type="ARBA" id="ARBA00022801"/>
    </source>
</evidence>
<dbReference type="CDD" id="cd02418">
    <property type="entry name" value="Peptidase_C39B"/>
    <property type="match status" value="1"/>
</dbReference>
<comment type="caution">
    <text evidence="19">The sequence shown here is derived from an EMBL/GenBank/DDBJ whole genome shotgun (WGS) entry which is preliminary data.</text>
</comment>
<dbReference type="InterPro" id="IPR003593">
    <property type="entry name" value="AAA+_ATPase"/>
</dbReference>
<feature type="transmembrane region" description="Helical" evidence="15">
    <location>
        <begin position="201"/>
        <end position="218"/>
    </location>
</feature>
<proteinExistence type="predicted"/>
<evidence type="ECO:0000256" key="13">
    <source>
        <dbReference type="ARBA" id="ARBA00023136"/>
    </source>
</evidence>
<evidence type="ECO:0000256" key="5">
    <source>
        <dbReference type="ARBA" id="ARBA00022692"/>
    </source>
</evidence>
<dbReference type="CDD" id="cd18570">
    <property type="entry name" value="ABC_6TM_PCAT1_LagD_like"/>
    <property type="match status" value="1"/>
</dbReference>
<evidence type="ECO:0000259" key="17">
    <source>
        <dbReference type="PROSITE" id="PS50929"/>
    </source>
</evidence>
<feature type="transmembrane region" description="Helical" evidence="15">
    <location>
        <begin position="278"/>
        <end position="302"/>
    </location>
</feature>
<keyword evidence="20" id="KW-1185">Reference proteome</keyword>
<comment type="subcellular location">
    <subcellularLocation>
        <location evidence="1">Cell membrane</location>
        <topology evidence="1">Multi-pass membrane protein</topology>
    </subcellularLocation>
</comment>
<evidence type="ECO:0000256" key="11">
    <source>
        <dbReference type="ARBA" id="ARBA00022967"/>
    </source>
</evidence>
<dbReference type="RefSeq" id="WP_367973088.1">
    <property type="nucleotide sequence ID" value="NZ_JBFPEQ010000001.1"/>
</dbReference>
<keyword evidence="12 15" id="KW-1133">Transmembrane helix</keyword>
<protein>
    <submittedName>
        <fullName evidence="19">Peptide cleavage/export ABC transporter</fullName>
    </submittedName>
</protein>